<evidence type="ECO:0000313" key="1">
    <source>
        <dbReference type="EMBL" id="CAI2174961.1"/>
    </source>
</evidence>
<feature type="non-terminal residue" evidence="1">
    <location>
        <position position="1"/>
    </location>
</feature>
<comment type="caution">
    <text evidence="1">The sequence shown here is derived from an EMBL/GenBank/DDBJ whole genome shotgun (WGS) entry which is preliminary data.</text>
</comment>
<dbReference type="AlphaFoldDB" id="A0A9W4SMR7"/>
<dbReference type="EMBL" id="CAMKVN010001288">
    <property type="protein sequence ID" value="CAI2174961.1"/>
    <property type="molecule type" value="Genomic_DNA"/>
</dbReference>
<protein>
    <submittedName>
        <fullName evidence="1">16794_t:CDS:1</fullName>
    </submittedName>
</protein>
<dbReference type="Proteomes" id="UP001153678">
    <property type="component" value="Unassembled WGS sequence"/>
</dbReference>
<accession>A0A9W4SMR7</accession>
<keyword evidence="2" id="KW-1185">Reference proteome</keyword>
<proteinExistence type="predicted"/>
<reference evidence="1" key="1">
    <citation type="submission" date="2022-08" db="EMBL/GenBank/DDBJ databases">
        <authorList>
            <person name="Kallberg Y."/>
            <person name="Tangrot J."/>
            <person name="Rosling A."/>
        </authorList>
    </citation>
    <scope>NUCLEOTIDE SEQUENCE</scope>
    <source>
        <strain evidence="1">Wild A</strain>
    </source>
</reference>
<organism evidence="1 2">
    <name type="scientific">Funneliformis geosporum</name>
    <dbReference type="NCBI Taxonomy" id="1117311"/>
    <lineage>
        <taxon>Eukaryota</taxon>
        <taxon>Fungi</taxon>
        <taxon>Fungi incertae sedis</taxon>
        <taxon>Mucoromycota</taxon>
        <taxon>Glomeromycotina</taxon>
        <taxon>Glomeromycetes</taxon>
        <taxon>Glomerales</taxon>
        <taxon>Glomeraceae</taxon>
        <taxon>Funneliformis</taxon>
    </lineage>
</organism>
<name>A0A9W4SMR7_9GLOM</name>
<evidence type="ECO:0000313" key="2">
    <source>
        <dbReference type="Proteomes" id="UP001153678"/>
    </source>
</evidence>
<sequence length="56" mass="6545">LSSAETYQKPVIRSMPWNHSTRTIDKYSRWNRNSANSQDGTANYEVDYFKKNSSTL</sequence>
<gene>
    <name evidence="1" type="ORF">FWILDA_LOCUS6855</name>
</gene>